<accession>A0ABW9EX43</accession>
<protein>
    <submittedName>
        <fullName evidence="1">Uncharacterized protein</fullName>
    </submittedName>
</protein>
<reference evidence="1 2" key="1">
    <citation type="journal article" date="2024" name="Infect. Genet. Evol.">
        <title>Characteristics and comparative genome analysis of Yersinia enterocolitica and related species associated with human infections in Switzerland 2019-2023.</title>
        <authorList>
            <person name="Stevens M.J.A."/>
            <person name="Horlbog J.A."/>
            <person name="Diethelm A."/>
            <person name="Stephan R."/>
            <person name="Nuesch-Inderbinen M."/>
        </authorList>
    </citation>
    <scope>NUCLEOTIDE SEQUENCE [LARGE SCALE GENOMIC DNA]</scope>
    <source>
        <strain evidence="1 2">N20-0302</strain>
    </source>
</reference>
<comment type="caution">
    <text evidence="1">The sequence shown here is derived from an EMBL/GenBank/DDBJ whole genome shotgun (WGS) entry which is preliminary data.</text>
</comment>
<sequence length="194" mass="21183">MELAKESISKASQVPVDAIKNIEATPKNEPKIIAGNMSNDELLRWMDEKVKSAKYLQSALAERESTKLELGQIESKISYLTNFAALELLNEDQKRVSGEITVRFDNAPEGMGSGPAIAHGTSFELLVNGALLTSFNTHNAVAADYIGFIDATTKALLNDSERLEKEANMPGKTIKHANFETFGSLDVTNPKDPQ</sequence>
<proteinExistence type="predicted"/>
<keyword evidence="2" id="KW-1185">Reference proteome</keyword>
<gene>
    <name evidence="1" type="ORF">WFP14_08505</name>
</gene>
<name>A0ABW9EX43_9GAMM</name>
<evidence type="ECO:0000313" key="2">
    <source>
        <dbReference type="Proteomes" id="UP001629523"/>
    </source>
</evidence>
<organism evidence="1 2">
    <name type="scientific">Yersinia proxima</name>
    <dbReference type="NCBI Taxonomy" id="2890316"/>
    <lineage>
        <taxon>Bacteria</taxon>
        <taxon>Pseudomonadati</taxon>
        <taxon>Pseudomonadota</taxon>
        <taxon>Gammaproteobacteria</taxon>
        <taxon>Enterobacterales</taxon>
        <taxon>Yersiniaceae</taxon>
        <taxon>Yersinia</taxon>
    </lineage>
</organism>
<dbReference type="Proteomes" id="UP001629523">
    <property type="component" value="Unassembled WGS sequence"/>
</dbReference>
<evidence type="ECO:0000313" key="1">
    <source>
        <dbReference type="EMBL" id="MFM1346596.1"/>
    </source>
</evidence>
<dbReference type="EMBL" id="JBBEST010000002">
    <property type="protein sequence ID" value="MFM1346596.1"/>
    <property type="molecule type" value="Genomic_DNA"/>
</dbReference>
<dbReference type="RefSeq" id="WP_408573455.1">
    <property type="nucleotide sequence ID" value="NZ_JBBEST010000002.1"/>
</dbReference>